<dbReference type="CDD" id="cd00060">
    <property type="entry name" value="FHA"/>
    <property type="match status" value="1"/>
</dbReference>
<dbReference type="Proteomes" id="UP000094053">
    <property type="component" value="Unassembled WGS sequence"/>
</dbReference>
<dbReference type="AlphaFoldDB" id="A0A1E3RE29"/>
<dbReference type="InterPro" id="IPR000253">
    <property type="entry name" value="FHA_dom"/>
</dbReference>
<reference evidence="4" key="1">
    <citation type="submission" date="2016-09" db="EMBL/GenBank/DDBJ databases">
        <authorList>
            <person name="Greninger A.L."/>
            <person name="Jerome K.R."/>
            <person name="Mcnair B."/>
            <person name="Wallis C."/>
            <person name="Fang F."/>
        </authorList>
    </citation>
    <scope>NUCLEOTIDE SEQUENCE [LARGE SCALE GENOMIC DNA]</scope>
    <source>
        <strain evidence="4">M6</strain>
    </source>
</reference>
<evidence type="ECO:0000313" key="3">
    <source>
        <dbReference type="EMBL" id="ODQ88099.1"/>
    </source>
</evidence>
<gene>
    <name evidence="3" type="ORF">BHQ18_21220</name>
</gene>
<organism evidence="3 4">
    <name type="scientific">Mycolicibacterium flavescens</name>
    <name type="common">Mycobacterium flavescens</name>
    <dbReference type="NCBI Taxonomy" id="1776"/>
    <lineage>
        <taxon>Bacteria</taxon>
        <taxon>Bacillati</taxon>
        <taxon>Actinomycetota</taxon>
        <taxon>Actinomycetes</taxon>
        <taxon>Mycobacteriales</taxon>
        <taxon>Mycobacteriaceae</taxon>
        <taxon>Mycolicibacterium</taxon>
    </lineage>
</organism>
<dbReference type="SMART" id="SM00240">
    <property type="entry name" value="FHA"/>
    <property type="match status" value="1"/>
</dbReference>
<dbReference type="InterPro" id="IPR008984">
    <property type="entry name" value="SMAD_FHA_dom_sf"/>
</dbReference>
<dbReference type="OrthoDB" id="5242544at2"/>
<feature type="domain" description="FHA" evidence="2">
    <location>
        <begin position="23"/>
        <end position="73"/>
    </location>
</feature>
<sequence length="203" mass="22358">MSSHLEVSTPSGRDLVPLSGQRVTLGKASSNAVALDHDETVSRLHAVFENLGFAWSVRDLGSRNGTYLNGERITAERVLRSGDEVRVGRSRVIFWEVRDGGDGRLDEETVAAAPIEAPPRLTRREHDVLVVLCRPLVSDDPFPEPASVRRMAGELFVTEAAVKQHLQNLYDKFAVPAEGDRRVRLANEALRRGAVTLAQLRAT</sequence>
<evidence type="ECO:0000259" key="2">
    <source>
        <dbReference type="PROSITE" id="PS50006"/>
    </source>
</evidence>
<evidence type="ECO:0000256" key="1">
    <source>
        <dbReference type="ARBA" id="ARBA00022553"/>
    </source>
</evidence>
<dbReference type="Gene3D" id="2.60.200.20">
    <property type="match status" value="1"/>
</dbReference>
<dbReference type="STRING" id="1776.BHQ18_21220"/>
<dbReference type="GO" id="GO:0006355">
    <property type="term" value="P:regulation of DNA-templated transcription"/>
    <property type="evidence" value="ECO:0007669"/>
    <property type="project" value="InterPro"/>
</dbReference>
<name>A0A1E3RE29_MYCFV</name>
<dbReference type="Pfam" id="PF00498">
    <property type="entry name" value="FHA"/>
    <property type="match status" value="1"/>
</dbReference>
<accession>A0A1E3RE29</accession>
<dbReference type="SUPFAM" id="SSF49879">
    <property type="entry name" value="SMAD/FHA domain"/>
    <property type="match status" value="1"/>
</dbReference>
<dbReference type="RefSeq" id="WP_069415615.1">
    <property type="nucleotide sequence ID" value="NZ_JACKUL010000022.1"/>
</dbReference>
<protein>
    <submittedName>
        <fullName evidence="3">Peptide-binding protein</fullName>
    </submittedName>
</protein>
<dbReference type="EMBL" id="MIHA01000017">
    <property type="protein sequence ID" value="ODQ88099.1"/>
    <property type="molecule type" value="Genomic_DNA"/>
</dbReference>
<comment type="caution">
    <text evidence="3">The sequence shown here is derived from an EMBL/GenBank/DDBJ whole genome shotgun (WGS) entry which is preliminary data.</text>
</comment>
<evidence type="ECO:0000313" key="4">
    <source>
        <dbReference type="Proteomes" id="UP000094053"/>
    </source>
</evidence>
<dbReference type="InterPro" id="IPR036388">
    <property type="entry name" value="WH-like_DNA-bd_sf"/>
</dbReference>
<keyword evidence="4" id="KW-1185">Reference proteome</keyword>
<proteinExistence type="predicted"/>
<dbReference type="PANTHER" id="PTHR23308">
    <property type="entry name" value="NUCLEAR INHIBITOR OF PROTEIN PHOSPHATASE-1"/>
    <property type="match status" value="1"/>
</dbReference>
<dbReference type="SUPFAM" id="SSF46894">
    <property type="entry name" value="C-terminal effector domain of the bipartite response regulators"/>
    <property type="match status" value="1"/>
</dbReference>
<keyword evidence="1" id="KW-0597">Phosphoprotein</keyword>
<dbReference type="InterPro" id="IPR050923">
    <property type="entry name" value="Cell_Proc_Reg/RNA_Proc"/>
</dbReference>
<dbReference type="GO" id="GO:0003677">
    <property type="term" value="F:DNA binding"/>
    <property type="evidence" value="ECO:0007669"/>
    <property type="project" value="InterPro"/>
</dbReference>
<dbReference type="Gene3D" id="1.10.10.10">
    <property type="entry name" value="Winged helix-like DNA-binding domain superfamily/Winged helix DNA-binding domain"/>
    <property type="match status" value="1"/>
</dbReference>
<dbReference type="PROSITE" id="PS50006">
    <property type="entry name" value="FHA_DOMAIN"/>
    <property type="match status" value="1"/>
</dbReference>
<dbReference type="InterPro" id="IPR016032">
    <property type="entry name" value="Sig_transdc_resp-reg_C-effctor"/>
</dbReference>